<dbReference type="Pfam" id="PF24996">
    <property type="entry name" value="NANM"/>
    <property type="match status" value="1"/>
</dbReference>
<dbReference type="AlphaFoldDB" id="A0AAJ4XF13"/>
<evidence type="ECO:0000313" key="4">
    <source>
        <dbReference type="Proteomes" id="UP000215355"/>
    </source>
</evidence>
<dbReference type="Gene3D" id="2.120.10.80">
    <property type="entry name" value="Kelch-type beta propeller"/>
    <property type="match status" value="1"/>
</dbReference>
<gene>
    <name evidence="3" type="primary">nanM_2</name>
    <name evidence="3" type="ORF">SAMEA4412673_03728</name>
</gene>
<dbReference type="RefSeq" id="WP_093099327.1">
    <property type="nucleotide sequence ID" value="NZ_FNGK01000004.1"/>
</dbReference>
<dbReference type="InterPro" id="IPR051746">
    <property type="entry name" value="Kelch_domain_containing_8"/>
</dbReference>
<evidence type="ECO:0000313" key="3">
    <source>
        <dbReference type="EMBL" id="SNV61677.1"/>
    </source>
</evidence>
<keyword evidence="2" id="KW-0677">Repeat</keyword>
<evidence type="ECO:0000256" key="2">
    <source>
        <dbReference type="ARBA" id="ARBA00022737"/>
    </source>
</evidence>
<sequence length="373" mass="40224">MRIKAILSMAVLVVGCSGSQSKSGLVWEEAIHLPAVSGKKNIGVAGPIAGIIQDKLIVAAGANFPDGLPWDGGKKVYQSQGYIYSISGSGLKLDNIINLEDGIAYTANLSLSNSIYIAGGENENGPIDQVAKYELSERGKLEKEILKPLPVALTNAGLAAGTNEIFFIGGENAESVSDQVYSLKLDDSTANWMEYLKLPYPVSHAVVLGNGKDKIYVIGGRKKNPNAISDIYDWLLELDLNTKSIRELTKLPKALAAGTGIYKDGKIYVFGGDDGSTFSKVEEAIANIAKENDPLKNDELTQAKNKLQEGHPGFSRENWVYELKTGSWSQLEGMETESPVTTSAVIKENLFFIPTGEVRAGVRTDRILVGQIK</sequence>
<keyword evidence="1" id="KW-0880">Kelch repeat</keyword>
<proteinExistence type="predicted"/>
<evidence type="ECO:0000256" key="1">
    <source>
        <dbReference type="ARBA" id="ARBA00022441"/>
    </source>
</evidence>
<dbReference type="PROSITE" id="PS51257">
    <property type="entry name" value="PROKAR_LIPOPROTEIN"/>
    <property type="match status" value="1"/>
</dbReference>
<dbReference type="PANTHER" id="PTHR46260">
    <property type="entry name" value="RING-TYPE DOMAIN-CONTAINING PROTEIN"/>
    <property type="match status" value="1"/>
</dbReference>
<dbReference type="InterPro" id="IPR056734">
    <property type="entry name" value="NANM"/>
</dbReference>
<reference evidence="3 4" key="1">
    <citation type="submission" date="2017-06" db="EMBL/GenBank/DDBJ databases">
        <authorList>
            <consortium name="Pathogen Informatics"/>
        </authorList>
    </citation>
    <scope>NUCLEOTIDE SEQUENCE [LARGE SCALE GENOMIC DNA]</scope>
    <source>
        <strain evidence="3 4">NCTC12149</strain>
    </source>
</reference>
<accession>A0AAJ4XF13</accession>
<dbReference type="KEGG" id="smiz:4412673_03728"/>
<dbReference type="Proteomes" id="UP000215355">
    <property type="component" value="Chromosome 1"/>
</dbReference>
<keyword evidence="3" id="KW-0413">Isomerase</keyword>
<organism evidence="3 4">
    <name type="scientific">Sphingobacterium mizutaii</name>
    <dbReference type="NCBI Taxonomy" id="1010"/>
    <lineage>
        <taxon>Bacteria</taxon>
        <taxon>Pseudomonadati</taxon>
        <taxon>Bacteroidota</taxon>
        <taxon>Sphingobacteriia</taxon>
        <taxon>Sphingobacteriales</taxon>
        <taxon>Sphingobacteriaceae</taxon>
        <taxon>Sphingobacterium</taxon>
    </lineage>
</organism>
<dbReference type="SUPFAM" id="SSF117281">
    <property type="entry name" value="Kelch motif"/>
    <property type="match status" value="1"/>
</dbReference>
<dbReference type="InterPro" id="IPR015915">
    <property type="entry name" value="Kelch-typ_b-propeller"/>
</dbReference>
<name>A0AAJ4XF13_9SPHI</name>
<protein>
    <submittedName>
        <fullName evidence="3">N-acetylneuraminate epimerase</fullName>
        <ecNumber evidence="3">5.1.3.24</ecNumber>
    </submittedName>
</protein>
<dbReference type="EC" id="5.1.3.24" evidence="3"/>
<dbReference type="EMBL" id="LT906468">
    <property type="protein sequence ID" value="SNV61677.1"/>
    <property type="molecule type" value="Genomic_DNA"/>
</dbReference>
<dbReference type="PANTHER" id="PTHR46260:SF3">
    <property type="entry name" value="RING-TYPE DOMAIN-CONTAINING PROTEIN"/>
    <property type="match status" value="1"/>
</dbReference>
<dbReference type="GO" id="GO:0016853">
    <property type="term" value="F:isomerase activity"/>
    <property type="evidence" value="ECO:0007669"/>
    <property type="project" value="UniProtKB-KW"/>
</dbReference>